<proteinExistence type="predicted"/>
<evidence type="ECO:0000256" key="1">
    <source>
        <dbReference type="ARBA" id="ARBA00004141"/>
    </source>
</evidence>
<reference evidence="7 8" key="1">
    <citation type="submission" date="2016-01" db="EMBL/GenBank/DDBJ databases">
        <title>High potential of lignocellulose degradation of a new Verrucomicrobia species.</title>
        <authorList>
            <person name="Wang Y."/>
            <person name="Shi Y."/>
            <person name="Qiu Z."/>
            <person name="Liu S."/>
            <person name="Yang H."/>
        </authorList>
    </citation>
    <scope>NUCLEOTIDE SEQUENCE [LARGE SCALE GENOMIC DNA]</scope>
    <source>
        <strain evidence="7 8">TSB47</strain>
    </source>
</reference>
<dbReference type="AlphaFoldDB" id="A0A178INH0"/>
<keyword evidence="8" id="KW-1185">Reference proteome</keyword>
<evidence type="ECO:0000256" key="2">
    <source>
        <dbReference type="ARBA" id="ARBA00022692"/>
    </source>
</evidence>
<feature type="transmembrane region" description="Helical" evidence="5">
    <location>
        <begin position="400"/>
        <end position="429"/>
    </location>
</feature>
<comment type="caution">
    <text evidence="7">The sequence shown here is derived from an EMBL/GenBank/DDBJ whole genome shotgun (WGS) entry which is preliminary data.</text>
</comment>
<dbReference type="EMBL" id="LRRQ01000027">
    <property type="protein sequence ID" value="OAM91434.1"/>
    <property type="molecule type" value="Genomic_DNA"/>
</dbReference>
<dbReference type="STRING" id="1184151.AW736_02960"/>
<feature type="domain" description="STAS" evidence="6">
    <location>
        <begin position="458"/>
        <end position="569"/>
    </location>
</feature>
<keyword evidence="4 5" id="KW-0472">Membrane</keyword>
<evidence type="ECO:0000256" key="4">
    <source>
        <dbReference type="ARBA" id="ARBA00023136"/>
    </source>
</evidence>
<dbReference type="SUPFAM" id="SSF52091">
    <property type="entry name" value="SpoIIaa-like"/>
    <property type="match status" value="1"/>
</dbReference>
<feature type="transmembrane region" description="Helical" evidence="5">
    <location>
        <begin position="62"/>
        <end position="82"/>
    </location>
</feature>
<accession>A0A178INH0</accession>
<dbReference type="InterPro" id="IPR002645">
    <property type="entry name" value="STAS_dom"/>
</dbReference>
<feature type="transmembrane region" description="Helical" evidence="5">
    <location>
        <begin position="173"/>
        <end position="196"/>
    </location>
</feature>
<feature type="transmembrane region" description="Helical" evidence="5">
    <location>
        <begin position="136"/>
        <end position="153"/>
    </location>
</feature>
<feature type="transmembrane region" description="Helical" evidence="5">
    <location>
        <begin position="340"/>
        <end position="358"/>
    </location>
</feature>
<dbReference type="Pfam" id="PF01740">
    <property type="entry name" value="STAS"/>
    <property type="match status" value="1"/>
</dbReference>
<feature type="transmembrane region" description="Helical" evidence="5">
    <location>
        <begin position="102"/>
        <end position="124"/>
    </location>
</feature>
<keyword evidence="2 5" id="KW-0812">Transmembrane</keyword>
<dbReference type="Proteomes" id="UP000078486">
    <property type="component" value="Unassembled WGS sequence"/>
</dbReference>
<organism evidence="7 8">
    <name type="scientific">Termitidicoccus mucosus</name>
    <dbReference type="NCBI Taxonomy" id="1184151"/>
    <lineage>
        <taxon>Bacteria</taxon>
        <taxon>Pseudomonadati</taxon>
        <taxon>Verrucomicrobiota</taxon>
        <taxon>Opitutia</taxon>
        <taxon>Opitutales</taxon>
        <taxon>Opitutaceae</taxon>
        <taxon>Termitidicoccus</taxon>
    </lineage>
</organism>
<dbReference type="CDD" id="cd07042">
    <property type="entry name" value="STAS_SulP_like_sulfate_transporter"/>
    <property type="match status" value="1"/>
</dbReference>
<feature type="transmembrane region" description="Helical" evidence="5">
    <location>
        <begin position="208"/>
        <end position="227"/>
    </location>
</feature>
<gene>
    <name evidence="7" type="ORF">AW736_02960</name>
</gene>
<dbReference type="Gene3D" id="3.30.750.24">
    <property type="entry name" value="STAS domain"/>
    <property type="match status" value="1"/>
</dbReference>
<evidence type="ECO:0000313" key="7">
    <source>
        <dbReference type="EMBL" id="OAM91434.1"/>
    </source>
</evidence>
<dbReference type="Pfam" id="PF00916">
    <property type="entry name" value="Sulfate_transp"/>
    <property type="match status" value="1"/>
</dbReference>
<evidence type="ECO:0000256" key="3">
    <source>
        <dbReference type="ARBA" id="ARBA00022989"/>
    </source>
</evidence>
<protein>
    <submittedName>
        <fullName evidence="7">Sulfate permease</fullName>
    </submittedName>
</protein>
<evidence type="ECO:0000313" key="8">
    <source>
        <dbReference type="Proteomes" id="UP000078486"/>
    </source>
</evidence>
<feature type="transmembrane region" description="Helical" evidence="5">
    <location>
        <begin position="269"/>
        <end position="290"/>
    </location>
</feature>
<sequence>MLANEETVRSKLARFRPKLVDALQGYSKEKFLKDLMAGLTVGVVALSLCIGLGVASGVPPAAGLYAGIIGGFLVSALGGSRVQVGGPAGAFVGLLALMGAKYGLPNLLMCTMLAGLMLFAMGLLKMGALIKFVPQPVTAGFTCGIAITILLTQVKPFFGLEIVAEPAEFLPRIVALVQAAGTVNWTTVIISVLSLAVLGKWPVRYSRYVPGSIVVVIAGTLLAGLSQLSWVEGWFHLNTATIGSAFGEIPRGLPSFSWPRFDWQQLNNLVGPAFTIAVLCAIESLLSAVVADGLIDDQHDSNQELMGQGVANFVSPLFGGIPVTGVIARTATNIRNGAQTPVAGIVHSLFLLVVLLVAAPLAKYIPLASLAAVLISVGWKMGEWGEFRRLRKRPQGDAAVFLATFVLTVCFDLTIAVTVGMLLACFLFIKRVTETTQVQSMSGDGRQDAHQPGHGTHEELQEKLPDGVVIYRVFGALLFGAADKLDTVLRRGITDTRVVIFHMMAVTAMDVTALDRLENLQAKLKRNGRHLILCGPHTQAYFMMAKAGFLDEVGEANVMPDLPSSVTRAKELLAAGNAAKAGPAPAGAPA</sequence>
<keyword evidence="3 5" id="KW-1133">Transmembrane helix</keyword>
<dbReference type="PROSITE" id="PS50801">
    <property type="entry name" value="STAS"/>
    <property type="match status" value="1"/>
</dbReference>
<comment type="subcellular location">
    <subcellularLocation>
        <location evidence="1">Membrane</location>
        <topology evidence="1">Multi-pass membrane protein</topology>
    </subcellularLocation>
</comment>
<dbReference type="GO" id="GO:0016020">
    <property type="term" value="C:membrane"/>
    <property type="evidence" value="ECO:0007669"/>
    <property type="project" value="UniProtKB-SubCell"/>
</dbReference>
<dbReference type="GO" id="GO:0055085">
    <property type="term" value="P:transmembrane transport"/>
    <property type="evidence" value="ECO:0007669"/>
    <property type="project" value="InterPro"/>
</dbReference>
<dbReference type="InterPro" id="IPR036513">
    <property type="entry name" value="STAS_dom_sf"/>
</dbReference>
<feature type="transmembrane region" description="Helical" evidence="5">
    <location>
        <begin position="35"/>
        <end position="55"/>
    </location>
</feature>
<feature type="transmembrane region" description="Helical" evidence="5">
    <location>
        <begin position="310"/>
        <end position="328"/>
    </location>
</feature>
<evidence type="ECO:0000256" key="5">
    <source>
        <dbReference type="SAM" id="Phobius"/>
    </source>
</evidence>
<name>A0A178INH0_9BACT</name>
<evidence type="ECO:0000259" key="6">
    <source>
        <dbReference type="PROSITE" id="PS50801"/>
    </source>
</evidence>
<dbReference type="InterPro" id="IPR011547">
    <property type="entry name" value="SLC26A/SulP_dom"/>
</dbReference>
<dbReference type="InterPro" id="IPR001902">
    <property type="entry name" value="SLC26A/SulP_fam"/>
</dbReference>
<dbReference type="PANTHER" id="PTHR11814">
    <property type="entry name" value="SULFATE TRANSPORTER"/>
    <property type="match status" value="1"/>
</dbReference>
<dbReference type="OrthoDB" id="9771198at2"/>
<dbReference type="RefSeq" id="WP_068768788.1">
    <property type="nucleotide sequence ID" value="NZ_CP109796.1"/>
</dbReference>